<evidence type="ECO:0000313" key="1">
    <source>
        <dbReference type="EMBL" id="DAE32707.1"/>
    </source>
</evidence>
<organism evidence="1">
    <name type="scientific">virus sp. ctFlR8</name>
    <dbReference type="NCBI Taxonomy" id="2825811"/>
    <lineage>
        <taxon>Viruses</taxon>
    </lineage>
</organism>
<name>A0A8S5RNF1_9VIRU</name>
<proteinExistence type="predicted"/>
<dbReference type="EMBL" id="BK059128">
    <property type="protein sequence ID" value="DAE32707.1"/>
    <property type="molecule type" value="Genomic_DNA"/>
</dbReference>
<accession>A0A8S5RNF1</accession>
<reference evidence="1" key="1">
    <citation type="journal article" date="2021" name="Proc. Natl. Acad. Sci. U.S.A.">
        <title>A Catalog of Tens of Thousands of Viruses from Human Metagenomes Reveals Hidden Associations with Chronic Diseases.</title>
        <authorList>
            <person name="Tisza M.J."/>
            <person name="Buck C.B."/>
        </authorList>
    </citation>
    <scope>NUCLEOTIDE SEQUENCE</scope>
    <source>
        <strain evidence="1">CtFlR8</strain>
    </source>
</reference>
<sequence length="36" mass="4224">MLAGSLPAAVLWVEFTQKIKNMEERENENYRKIENA</sequence>
<protein>
    <submittedName>
        <fullName evidence="1">Uncharacterized protein</fullName>
    </submittedName>
</protein>